<gene>
    <name evidence="2" type="ORF">BT67DRAFT_37031</name>
</gene>
<evidence type="ECO:0000256" key="1">
    <source>
        <dbReference type="SAM" id="MobiDB-lite"/>
    </source>
</evidence>
<dbReference type="Proteomes" id="UP001304895">
    <property type="component" value="Unassembled WGS sequence"/>
</dbReference>
<name>A0AAN6UJV5_9PEZI</name>
<evidence type="ECO:0000313" key="3">
    <source>
        <dbReference type="Proteomes" id="UP001304895"/>
    </source>
</evidence>
<accession>A0AAN6UJV5</accession>
<feature type="region of interest" description="Disordered" evidence="1">
    <location>
        <begin position="1"/>
        <end position="42"/>
    </location>
</feature>
<organism evidence="2 3">
    <name type="scientific">Trichocladium antarcticum</name>
    <dbReference type="NCBI Taxonomy" id="1450529"/>
    <lineage>
        <taxon>Eukaryota</taxon>
        <taxon>Fungi</taxon>
        <taxon>Dikarya</taxon>
        <taxon>Ascomycota</taxon>
        <taxon>Pezizomycotina</taxon>
        <taxon>Sordariomycetes</taxon>
        <taxon>Sordariomycetidae</taxon>
        <taxon>Sordariales</taxon>
        <taxon>Chaetomiaceae</taxon>
        <taxon>Trichocladium</taxon>
    </lineage>
</organism>
<reference evidence="2" key="1">
    <citation type="journal article" date="2023" name="Mol. Phylogenet. Evol.">
        <title>Genome-scale phylogeny and comparative genomics of the fungal order Sordariales.</title>
        <authorList>
            <person name="Hensen N."/>
            <person name="Bonometti L."/>
            <person name="Westerberg I."/>
            <person name="Brannstrom I.O."/>
            <person name="Guillou S."/>
            <person name="Cros-Aarteil S."/>
            <person name="Calhoun S."/>
            <person name="Haridas S."/>
            <person name="Kuo A."/>
            <person name="Mondo S."/>
            <person name="Pangilinan J."/>
            <person name="Riley R."/>
            <person name="LaButti K."/>
            <person name="Andreopoulos B."/>
            <person name="Lipzen A."/>
            <person name="Chen C."/>
            <person name="Yan M."/>
            <person name="Daum C."/>
            <person name="Ng V."/>
            <person name="Clum A."/>
            <person name="Steindorff A."/>
            <person name="Ohm R.A."/>
            <person name="Martin F."/>
            <person name="Silar P."/>
            <person name="Natvig D.O."/>
            <person name="Lalanne C."/>
            <person name="Gautier V."/>
            <person name="Ament-Velasquez S.L."/>
            <person name="Kruys A."/>
            <person name="Hutchinson M.I."/>
            <person name="Powell A.J."/>
            <person name="Barry K."/>
            <person name="Miller A.N."/>
            <person name="Grigoriev I.V."/>
            <person name="Debuchy R."/>
            <person name="Gladieux P."/>
            <person name="Hiltunen Thoren M."/>
            <person name="Johannesson H."/>
        </authorList>
    </citation>
    <scope>NUCLEOTIDE SEQUENCE</scope>
    <source>
        <strain evidence="2">CBS 123565</strain>
    </source>
</reference>
<feature type="compositionally biased region" description="Basic residues" evidence="1">
    <location>
        <begin position="1"/>
        <end position="11"/>
    </location>
</feature>
<sequence>MRPGSRPRRHVSNSGGRLCKHRAGHQSTEGFESSKPNRNSLDKSLSVSESIWNSNESVELGFEMRKRLQPQPLSACTDEAALSKLLEKLTRYIAGAMLGREGVVAAQFWTTGTTRTPPLSQADGVCRVYLVIYTGTGTCIRSRSIATAATLPMRCAANLMTRVLTTTGAYHIVFPRARLLIAY</sequence>
<protein>
    <submittedName>
        <fullName evidence="2">Uncharacterized protein</fullName>
    </submittedName>
</protein>
<keyword evidence="3" id="KW-1185">Reference proteome</keyword>
<feature type="compositionally biased region" description="Polar residues" evidence="1">
    <location>
        <begin position="25"/>
        <end position="42"/>
    </location>
</feature>
<dbReference type="AlphaFoldDB" id="A0AAN6UJV5"/>
<evidence type="ECO:0000313" key="2">
    <source>
        <dbReference type="EMBL" id="KAK4133991.1"/>
    </source>
</evidence>
<comment type="caution">
    <text evidence="2">The sequence shown here is derived from an EMBL/GenBank/DDBJ whole genome shotgun (WGS) entry which is preliminary data.</text>
</comment>
<dbReference type="EMBL" id="MU853410">
    <property type="protein sequence ID" value="KAK4133991.1"/>
    <property type="molecule type" value="Genomic_DNA"/>
</dbReference>
<proteinExistence type="predicted"/>
<reference evidence="2" key="2">
    <citation type="submission" date="2023-05" db="EMBL/GenBank/DDBJ databases">
        <authorList>
            <consortium name="Lawrence Berkeley National Laboratory"/>
            <person name="Steindorff A."/>
            <person name="Hensen N."/>
            <person name="Bonometti L."/>
            <person name="Westerberg I."/>
            <person name="Brannstrom I.O."/>
            <person name="Guillou S."/>
            <person name="Cros-Aarteil S."/>
            <person name="Calhoun S."/>
            <person name="Haridas S."/>
            <person name="Kuo A."/>
            <person name="Mondo S."/>
            <person name="Pangilinan J."/>
            <person name="Riley R."/>
            <person name="Labutti K."/>
            <person name="Andreopoulos B."/>
            <person name="Lipzen A."/>
            <person name="Chen C."/>
            <person name="Yanf M."/>
            <person name="Daum C."/>
            <person name="Ng V."/>
            <person name="Clum A."/>
            <person name="Ohm R."/>
            <person name="Martin F."/>
            <person name="Silar P."/>
            <person name="Natvig D."/>
            <person name="Lalanne C."/>
            <person name="Gautier V."/>
            <person name="Ament-Velasquez S.L."/>
            <person name="Kruys A."/>
            <person name="Hutchinson M.I."/>
            <person name="Powell A.J."/>
            <person name="Barry K."/>
            <person name="Miller A.N."/>
            <person name="Grigoriev I.V."/>
            <person name="Debuchy R."/>
            <person name="Gladieux P."/>
            <person name="Thoren M.H."/>
            <person name="Johannesson H."/>
        </authorList>
    </citation>
    <scope>NUCLEOTIDE SEQUENCE</scope>
    <source>
        <strain evidence="2">CBS 123565</strain>
    </source>
</reference>